<protein>
    <submittedName>
        <fullName evidence="5">DNA-binding CsgD family transcriptional regulator</fullName>
    </submittedName>
</protein>
<accession>A0ABS4L5J1</accession>
<dbReference type="InterPro" id="IPR036388">
    <property type="entry name" value="WH-like_DNA-bd_sf"/>
</dbReference>
<dbReference type="InterPro" id="IPR000792">
    <property type="entry name" value="Tscrpt_reg_LuxR_C"/>
</dbReference>
<feature type="region of interest" description="Disordered" evidence="3">
    <location>
        <begin position="480"/>
        <end position="503"/>
    </location>
</feature>
<keyword evidence="6" id="KW-1185">Reference proteome</keyword>
<dbReference type="GO" id="GO:0003677">
    <property type="term" value="F:DNA binding"/>
    <property type="evidence" value="ECO:0007669"/>
    <property type="project" value="UniProtKB-KW"/>
</dbReference>
<gene>
    <name evidence="5" type="ORF">J2Z77_003145</name>
</gene>
<dbReference type="SUPFAM" id="SSF46894">
    <property type="entry name" value="C-terminal effector domain of the bipartite response regulators"/>
    <property type="match status" value="1"/>
</dbReference>
<dbReference type="SMART" id="SM00421">
    <property type="entry name" value="HTH_LUXR"/>
    <property type="match status" value="1"/>
</dbReference>
<organism evidence="5 6">
    <name type="scientific">Streptomyces avidinii</name>
    <dbReference type="NCBI Taxonomy" id="1895"/>
    <lineage>
        <taxon>Bacteria</taxon>
        <taxon>Bacillati</taxon>
        <taxon>Actinomycetota</taxon>
        <taxon>Actinomycetes</taxon>
        <taxon>Kitasatosporales</taxon>
        <taxon>Streptomycetaceae</taxon>
        <taxon>Streptomyces</taxon>
    </lineage>
</organism>
<evidence type="ECO:0000259" key="4">
    <source>
        <dbReference type="PROSITE" id="PS50043"/>
    </source>
</evidence>
<dbReference type="Pfam" id="PF13191">
    <property type="entry name" value="AAA_16"/>
    <property type="match status" value="1"/>
</dbReference>
<evidence type="ECO:0000256" key="2">
    <source>
        <dbReference type="ARBA" id="ARBA00022840"/>
    </source>
</evidence>
<dbReference type="Gene3D" id="1.10.10.10">
    <property type="entry name" value="Winged helix-like DNA-binding domain superfamily/Winged helix DNA-binding domain"/>
    <property type="match status" value="1"/>
</dbReference>
<dbReference type="SUPFAM" id="SSF52540">
    <property type="entry name" value="P-loop containing nucleoside triphosphate hydrolases"/>
    <property type="match status" value="1"/>
</dbReference>
<feature type="domain" description="HTH luxR-type" evidence="4">
    <location>
        <begin position="836"/>
        <end position="901"/>
    </location>
</feature>
<dbReference type="Pfam" id="PF00196">
    <property type="entry name" value="GerE"/>
    <property type="match status" value="1"/>
</dbReference>
<dbReference type="CDD" id="cd06170">
    <property type="entry name" value="LuxR_C_like"/>
    <property type="match status" value="1"/>
</dbReference>
<dbReference type="PANTHER" id="PTHR16305:SF28">
    <property type="entry name" value="GUANYLATE CYCLASE DOMAIN-CONTAINING PROTEIN"/>
    <property type="match status" value="1"/>
</dbReference>
<proteinExistence type="predicted"/>
<sequence>MDLLADVLAGVQRREGGVVLIGGGPGVGKTALLDVFLRRAADAGAQVFSASGSVSASGVDLAVIKELFLGSDDEEEIRAATRSSKGAAEFEDRLFAAMCRETRSQLVVVAVDDVQLADAASLRCLLYLVRRLRTAPLMMVLCESTGPQMLPPAFHAELLRHPQARQLRLLPLSRDGIAGVIEHHVDTVEAPDLVADFHAVSGGNPLLVHALLADSRDARRLDPQQPSKAVASTAFTKAALAWAYRDEAELFDVAAGVAVLGESATPSLVACLVGRGADVVDQVMTALDTAGLLENGTLRDAAVGKAILEHVDAVAKADLRRRAARLLHDDGAPATVVAQHLLAASVTEPWAGRTLLDAAYRSMEAGHEEMSLDCLRLAGQSACTERDRAAVLMARVKIGWQIDPRMVAPWLDALVDTLRAGHLKGADAAWTVKYLAWHGQFDEAGEALVALSEGPYAEDPRVEDELHVVRHWLRHTVPALDGGTVSGGPRRPPRRGLQPRQVSPSSYALELLGTVMAEGPDEHALAMAEEILRGCRSSTTGVEALEAALLTLVYGDRPDRALFWCDVLLQQAGSHVRGTVAAILAGIRAEVALHQGALPVAEQYARDALSAISHSGWGVAIGSPLSALVLAATASGKSGLAGAWLNHDVPVGMFETRHGLLYTHARGHYHLAVDRPAAALDDFLTCGELAKKWGADTPTFLPWRSSAAQAHLALGNPTQARALVREQLGRPGGSTPRARGVALRLMAASSELDQRSALLRESVNLLESCGSQIELIRALADRSRALHDLGAPAKARMVARHARTVADNCAADALFRRLFRDESCEGEGGSDCSQDEDEGSVSLTAAERRVTALAAVGHSNREIGRKLFITKSTVEQHLTRVYRKLGVRSRADLGDLFAGTNLAGTSGLANTS</sequence>
<dbReference type="PRINTS" id="PR00038">
    <property type="entry name" value="HTHLUXR"/>
</dbReference>
<keyword evidence="2" id="KW-0067">ATP-binding</keyword>
<dbReference type="PANTHER" id="PTHR16305">
    <property type="entry name" value="TESTICULAR SOLUBLE ADENYLYL CYCLASE"/>
    <property type="match status" value="1"/>
</dbReference>
<dbReference type="EMBL" id="JAGGLQ010000005">
    <property type="protein sequence ID" value="MBP2037344.1"/>
    <property type="molecule type" value="Genomic_DNA"/>
</dbReference>
<dbReference type="PROSITE" id="PS00622">
    <property type="entry name" value="HTH_LUXR_1"/>
    <property type="match status" value="1"/>
</dbReference>
<dbReference type="Gene3D" id="3.40.50.300">
    <property type="entry name" value="P-loop containing nucleotide triphosphate hydrolases"/>
    <property type="match status" value="1"/>
</dbReference>
<evidence type="ECO:0000256" key="1">
    <source>
        <dbReference type="ARBA" id="ARBA00022741"/>
    </source>
</evidence>
<evidence type="ECO:0000313" key="6">
    <source>
        <dbReference type="Proteomes" id="UP001519310"/>
    </source>
</evidence>
<dbReference type="Proteomes" id="UP001519310">
    <property type="component" value="Unassembled WGS sequence"/>
</dbReference>
<evidence type="ECO:0000313" key="5">
    <source>
        <dbReference type="EMBL" id="MBP2037344.1"/>
    </source>
</evidence>
<keyword evidence="1" id="KW-0547">Nucleotide-binding</keyword>
<dbReference type="InterPro" id="IPR016032">
    <property type="entry name" value="Sig_transdc_resp-reg_C-effctor"/>
</dbReference>
<dbReference type="PROSITE" id="PS50043">
    <property type="entry name" value="HTH_LUXR_2"/>
    <property type="match status" value="1"/>
</dbReference>
<name>A0ABS4L5J1_STRAV</name>
<comment type="caution">
    <text evidence="5">The sequence shown here is derived from an EMBL/GenBank/DDBJ whole genome shotgun (WGS) entry which is preliminary data.</text>
</comment>
<dbReference type="InterPro" id="IPR041664">
    <property type="entry name" value="AAA_16"/>
</dbReference>
<reference evidence="5 6" key="1">
    <citation type="submission" date="2021-03" db="EMBL/GenBank/DDBJ databases">
        <title>Genomic Encyclopedia of Type Strains, Phase IV (KMG-IV): sequencing the most valuable type-strain genomes for metagenomic binning, comparative biology and taxonomic classification.</title>
        <authorList>
            <person name="Goeker M."/>
        </authorList>
    </citation>
    <scope>NUCLEOTIDE SEQUENCE [LARGE SCALE GENOMIC DNA]</scope>
    <source>
        <strain evidence="5 6">DSM 40526</strain>
    </source>
</reference>
<keyword evidence="5" id="KW-0238">DNA-binding</keyword>
<dbReference type="InterPro" id="IPR027417">
    <property type="entry name" value="P-loop_NTPase"/>
</dbReference>
<evidence type="ECO:0000256" key="3">
    <source>
        <dbReference type="SAM" id="MobiDB-lite"/>
    </source>
</evidence>